<evidence type="ECO:0000259" key="5">
    <source>
        <dbReference type="Pfam" id="PF25881"/>
    </source>
</evidence>
<organism evidence="6 7">
    <name type="scientific">Candidatus Protochlamydia naegleriophila</name>
    <dbReference type="NCBI Taxonomy" id="389348"/>
    <lineage>
        <taxon>Bacteria</taxon>
        <taxon>Pseudomonadati</taxon>
        <taxon>Chlamydiota</taxon>
        <taxon>Chlamydiia</taxon>
        <taxon>Parachlamydiales</taxon>
        <taxon>Parachlamydiaceae</taxon>
        <taxon>Candidatus Protochlamydia</taxon>
    </lineage>
</organism>
<dbReference type="EMBL" id="LN879502">
    <property type="protein sequence ID" value="CUI16290.1"/>
    <property type="molecule type" value="Genomic_DNA"/>
</dbReference>
<keyword evidence="4" id="KW-0812">Transmembrane</keyword>
<dbReference type="Gene3D" id="1.10.287.470">
    <property type="entry name" value="Helix hairpin bin"/>
    <property type="match status" value="2"/>
</dbReference>
<dbReference type="Proteomes" id="UP000069902">
    <property type="component" value="Chromosome cPNK"/>
</dbReference>
<evidence type="ECO:0000256" key="4">
    <source>
        <dbReference type="SAM" id="Phobius"/>
    </source>
</evidence>
<evidence type="ECO:0000256" key="2">
    <source>
        <dbReference type="ARBA" id="ARBA00023054"/>
    </source>
</evidence>
<dbReference type="InParanoid" id="A0A0U5JCB0"/>
<dbReference type="PATRIC" id="fig|389348.3.peg.725"/>
<dbReference type="InterPro" id="IPR059052">
    <property type="entry name" value="HH_YbhG-like"/>
</dbReference>
<protein>
    <submittedName>
        <fullName evidence="6">Putative HlyD family protein</fullName>
    </submittedName>
</protein>
<accession>A0A0U5JCB0</accession>
<dbReference type="PANTHER" id="PTHR32347:SF27">
    <property type="entry name" value="RND EFFLUX PUMP MEMBRANE FUSION PROTEIN BARREL-SANDWICH DOMAIN-CONTAINING PROTEIN"/>
    <property type="match status" value="1"/>
</dbReference>
<feature type="transmembrane region" description="Helical" evidence="4">
    <location>
        <begin position="5"/>
        <end position="25"/>
    </location>
</feature>
<dbReference type="Pfam" id="PF25881">
    <property type="entry name" value="HH_YBHG"/>
    <property type="match status" value="1"/>
</dbReference>
<evidence type="ECO:0000313" key="7">
    <source>
        <dbReference type="Proteomes" id="UP000069902"/>
    </source>
</evidence>
<dbReference type="PANTHER" id="PTHR32347">
    <property type="entry name" value="EFFLUX SYSTEM COMPONENT YKNX-RELATED"/>
    <property type="match status" value="1"/>
</dbReference>
<dbReference type="RefSeq" id="WP_059060282.1">
    <property type="nucleotide sequence ID" value="NZ_LN879502.1"/>
</dbReference>
<keyword evidence="4" id="KW-1133">Transmembrane helix</keyword>
<keyword evidence="4" id="KW-0472">Membrane</keyword>
<keyword evidence="7" id="KW-1185">Reference proteome</keyword>
<evidence type="ECO:0000313" key="6">
    <source>
        <dbReference type="EMBL" id="CUI16290.1"/>
    </source>
</evidence>
<reference evidence="7" key="1">
    <citation type="submission" date="2015-09" db="EMBL/GenBank/DDBJ databases">
        <authorList>
            <person name="Bertelli C."/>
        </authorList>
    </citation>
    <scope>NUCLEOTIDE SEQUENCE [LARGE SCALE GENOMIC DNA]</scope>
    <source>
        <strain evidence="7">KNic</strain>
    </source>
</reference>
<sequence length="352" mass="39507">MNRTYFFIIACIAIASALLISYSIWQESQVLPPPDPVVSHPTAPFKSYISAVGIVEASSENIFIGTPLNRIVAKIFVSVGAKVQKGEPLIEFENRDLEAALQSQQMAYEIALAQLNKLEALPRKEDISSAEAELKNAEVALSQSQSQYEMTQGLKDKRALSQEEINRRYFNYQQAEAKLLQAKAMLDKVKAGTWKPDLKIAHLEALQAKANVDRVKADIDQTVIRSPIDGKILQIKIHEGEIPSANGARTPMMVLGNTDEKHLEVSINQFNAPYFRQNAPAVAFLQGNPHIKFDLEFIKLEPYLANKQNLTNNLTEKVDTRVLLVTYRFKEDDKKIFVGQVMDVYIEADYAP</sequence>
<dbReference type="Gene3D" id="2.40.30.170">
    <property type="match status" value="1"/>
</dbReference>
<dbReference type="SUPFAM" id="SSF111369">
    <property type="entry name" value="HlyD-like secretion proteins"/>
    <property type="match status" value="2"/>
</dbReference>
<evidence type="ECO:0000256" key="1">
    <source>
        <dbReference type="ARBA" id="ARBA00004196"/>
    </source>
</evidence>
<feature type="coiled-coil region" evidence="3">
    <location>
        <begin position="101"/>
        <end position="147"/>
    </location>
</feature>
<proteinExistence type="predicted"/>
<comment type="subcellular location">
    <subcellularLocation>
        <location evidence="1">Cell envelope</location>
    </subcellularLocation>
</comment>
<gene>
    <name evidence="6" type="ORF">PNK_0663</name>
</gene>
<keyword evidence="2 3" id="KW-0175">Coiled coil</keyword>
<dbReference type="GO" id="GO:0030313">
    <property type="term" value="C:cell envelope"/>
    <property type="evidence" value="ECO:0007669"/>
    <property type="project" value="UniProtKB-SubCell"/>
</dbReference>
<dbReference type="Gene3D" id="2.40.50.100">
    <property type="match status" value="2"/>
</dbReference>
<dbReference type="STRING" id="389348.PNK_0663"/>
<dbReference type="InterPro" id="IPR050465">
    <property type="entry name" value="UPF0194_transport"/>
</dbReference>
<dbReference type="KEGG" id="pnl:PNK_0663"/>
<evidence type="ECO:0000256" key="3">
    <source>
        <dbReference type="SAM" id="Coils"/>
    </source>
</evidence>
<feature type="domain" description="YbhG-like alpha-helical hairpin" evidence="5">
    <location>
        <begin position="94"/>
        <end position="220"/>
    </location>
</feature>
<name>A0A0U5JCB0_9BACT</name>
<dbReference type="AlphaFoldDB" id="A0A0U5JCB0"/>